<feature type="binding site" evidence="9">
    <location>
        <position position="522"/>
    </location>
    <ligand>
        <name>Ca(2+)</name>
        <dbReference type="ChEBI" id="CHEBI:29108"/>
    </ligand>
</feature>
<reference evidence="12" key="1">
    <citation type="submission" date="2021-04" db="EMBL/GenBank/DDBJ databases">
        <authorList>
            <consortium name="Molecular Ecology Group"/>
        </authorList>
    </citation>
    <scope>NUCLEOTIDE SEQUENCE</scope>
</reference>
<comment type="catalytic activity">
    <reaction evidence="7">
        <text>L-glutaminyl-[protein] + L-lysyl-[protein] = [protein]-L-lysyl-N(6)-5-L-glutamyl-[protein] + NH4(+)</text>
        <dbReference type="Rhea" id="RHEA:54816"/>
        <dbReference type="Rhea" id="RHEA-COMP:9752"/>
        <dbReference type="Rhea" id="RHEA-COMP:10207"/>
        <dbReference type="Rhea" id="RHEA-COMP:14005"/>
        <dbReference type="ChEBI" id="CHEBI:28938"/>
        <dbReference type="ChEBI" id="CHEBI:29969"/>
        <dbReference type="ChEBI" id="CHEBI:30011"/>
        <dbReference type="ChEBI" id="CHEBI:138370"/>
        <dbReference type="EC" id="2.3.2.13"/>
    </reaction>
</comment>
<dbReference type="InterPro" id="IPR008958">
    <property type="entry name" value="Transglutaminase_C"/>
</dbReference>
<dbReference type="InterPro" id="IPR038765">
    <property type="entry name" value="Papain-like_cys_pep_sf"/>
</dbReference>
<dbReference type="InterPro" id="IPR036985">
    <property type="entry name" value="Transglutaminase-like_sf"/>
</dbReference>
<dbReference type="SUPFAM" id="SSF81296">
    <property type="entry name" value="E set domains"/>
    <property type="match status" value="1"/>
</dbReference>
<dbReference type="Pfam" id="PF01841">
    <property type="entry name" value="Transglut_core"/>
    <property type="match status" value="1"/>
</dbReference>
<keyword evidence="13" id="KW-1185">Reference proteome</keyword>
<comment type="similarity">
    <text evidence="1">Belongs to the transglutaminase superfamily. Transglutaminase family.</text>
</comment>
<evidence type="ECO:0000256" key="5">
    <source>
        <dbReference type="ARBA" id="ARBA00023315"/>
    </source>
</evidence>
<dbReference type="PIRSF" id="PIRSF000459">
    <property type="entry name" value="TGM_EBP42"/>
    <property type="match status" value="1"/>
</dbReference>
<name>A0A8S3ZXC4_9EUPU</name>
<dbReference type="Pfam" id="PF00868">
    <property type="entry name" value="Transglut_N"/>
    <property type="match status" value="1"/>
</dbReference>
<evidence type="ECO:0000313" key="12">
    <source>
        <dbReference type="EMBL" id="CAG5134109.1"/>
    </source>
</evidence>
<sequence>MSRRGQRYGRTPGAPKDPNTTASGGGGTCPTTFGSGGNTVCTQTPLGWTCPAHVIDYGEGATKPCPTSGPDPKKVLTVIEVDFKIEINSKAHHTNKFAVSRLNSPNPQLVVRRGQPFAVTVTFSRPYDEKTDDLKLVFETGDTPVASKRTYVEFILSDEDIPNNWGGKIESRQGNTITMDIFTPSNCFVAKWTFKIDVVKKEDRRLNVYRYNHKNPIYILFNPWCKDDVVHMTEEKLLDEYILNETGIIFCGTSTSITSKPWNFGQFESCILDVTMYLLDNSGLNWAVRGQLIPIVRKLSALVNSSDEGGIVFGKWEGSYEDGTAPLAWTGSVAILEEYWRTKRPVKYGQCWVFAGVATTVCRVLGIPARVVTNYSSAHDTDGTITIDYHMTAEDEMDASMNTDSVWNFHVWTEIWSTRPDLPPGYGGWQVIDATPQEASDGIYCCGPASVIAVQHGEVNLPYDGPFVFAEVNADTVYWQPNQRGVYECVYMDKKKIGKFISTKAPNSNEREDITHKYKHEEDTPEERSAVIRANLVSAARHDLYKPTSRDVQFSIEQDSANTKVGGNFVVGLRMKNNSQQKRTMKGRIAVSTMFYTGITADTLKSEPFLVNLKPGEETVKNVEVTPEEYDGHLKDGCMIDVSIMAHVEETSQNFAKKMDYRLHKPHLTAKAPAEVKENEEFKLDVSFTNPLNMALTQCGVTVDGVAIRRTFQQGNVPPHGTFSASLPVQPEKTGQGDIIIIFNSRELEDINTSIPIFVRGH</sequence>
<dbReference type="AlphaFoldDB" id="A0A8S3ZXC4"/>
<feature type="active site" evidence="8">
    <location>
        <position position="433"/>
    </location>
</feature>
<evidence type="ECO:0000256" key="9">
    <source>
        <dbReference type="PIRSR" id="PIRSR000459-2"/>
    </source>
</evidence>
<evidence type="ECO:0000256" key="7">
    <source>
        <dbReference type="ARBA" id="ARBA00051843"/>
    </source>
</evidence>
<evidence type="ECO:0000259" key="11">
    <source>
        <dbReference type="SMART" id="SM00460"/>
    </source>
</evidence>
<evidence type="ECO:0000313" key="13">
    <source>
        <dbReference type="Proteomes" id="UP000678393"/>
    </source>
</evidence>
<evidence type="ECO:0000256" key="3">
    <source>
        <dbReference type="ARBA" id="ARBA00022723"/>
    </source>
</evidence>
<evidence type="ECO:0000256" key="10">
    <source>
        <dbReference type="SAM" id="MobiDB-lite"/>
    </source>
</evidence>
<accession>A0A8S3ZXC4</accession>
<evidence type="ECO:0000256" key="6">
    <source>
        <dbReference type="ARBA" id="ARBA00024222"/>
    </source>
</evidence>
<feature type="active site" evidence="8">
    <location>
        <position position="410"/>
    </location>
</feature>
<comment type="caution">
    <text evidence="12">The sequence shown here is derived from an EMBL/GenBank/DDBJ whole genome shotgun (WGS) entry which is preliminary data.</text>
</comment>
<dbReference type="OrthoDB" id="437511at2759"/>
<evidence type="ECO:0000256" key="4">
    <source>
        <dbReference type="ARBA" id="ARBA00022837"/>
    </source>
</evidence>
<evidence type="ECO:0000256" key="8">
    <source>
        <dbReference type="PIRSR" id="PIRSR000459-1"/>
    </source>
</evidence>
<feature type="active site" evidence="8">
    <location>
        <position position="351"/>
    </location>
</feature>
<keyword evidence="5" id="KW-0012">Acyltransferase</keyword>
<dbReference type="InterPro" id="IPR050779">
    <property type="entry name" value="Transglutaminase"/>
</dbReference>
<dbReference type="SMART" id="SM00460">
    <property type="entry name" value="TGc"/>
    <property type="match status" value="1"/>
</dbReference>
<dbReference type="EC" id="2.3.2.13" evidence="6"/>
<comment type="cofactor">
    <cofactor evidence="9">
        <name>Ca(2+)</name>
        <dbReference type="ChEBI" id="CHEBI:29108"/>
    </cofactor>
    <text evidence="9">Binds 1 Ca(2+) ion per subunit.</text>
</comment>
<dbReference type="GO" id="GO:0046872">
    <property type="term" value="F:metal ion binding"/>
    <property type="evidence" value="ECO:0007669"/>
    <property type="project" value="UniProtKB-KW"/>
</dbReference>
<dbReference type="InterPro" id="IPR001102">
    <property type="entry name" value="Transglutaminase_N"/>
</dbReference>
<dbReference type="Gene3D" id="3.90.260.10">
    <property type="entry name" value="Transglutaminase-like"/>
    <property type="match status" value="1"/>
</dbReference>
<feature type="region of interest" description="Disordered" evidence="10">
    <location>
        <begin position="1"/>
        <end position="28"/>
    </location>
</feature>
<dbReference type="InterPro" id="IPR014756">
    <property type="entry name" value="Ig_E-set"/>
</dbReference>
<dbReference type="Proteomes" id="UP000678393">
    <property type="component" value="Unassembled WGS sequence"/>
</dbReference>
<feature type="binding site" evidence="9">
    <location>
        <position position="475"/>
    </location>
    <ligand>
        <name>Ca(2+)</name>
        <dbReference type="ChEBI" id="CHEBI:29108"/>
    </ligand>
</feature>
<feature type="binding site" evidence="9">
    <location>
        <position position="527"/>
    </location>
    <ligand>
        <name>Ca(2+)</name>
        <dbReference type="ChEBI" id="CHEBI:29108"/>
    </ligand>
</feature>
<dbReference type="Gene3D" id="2.60.40.10">
    <property type="entry name" value="Immunoglobulins"/>
    <property type="match status" value="3"/>
</dbReference>
<dbReference type="SUPFAM" id="SSF49309">
    <property type="entry name" value="Transglutaminase, two C-terminal domains"/>
    <property type="match status" value="2"/>
</dbReference>
<gene>
    <name evidence="12" type="ORF">CUNI_LOCUS19667</name>
</gene>
<feature type="binding site" evidence="9">
    <location>
        <position position="473"/>
    </location>
    <ligand>
        <name>Ca(2+)</name>
        <dbReference type="ChEBI" id="CHEBI:29108"/>
    </ligand>
</feature>
<dbReference type="FunFam" id="3.90.260.10:FF:000001">
    <property type="entry name" value="Protein-glutamine gamma-glutamyltransferase 2"/>
    <property type="match status" value="1"/>
</dbReference>
<feature type="domain" description="Transglutaminase-like" evidence="11">
    <location>
        <begin position="343"/>
        <end position="436"/>
    </location>
</feature>
<organism evidence="12 13">
    <name type="scientific">Candidula unifasciata</name>
    <dbReference type="NCBI Taxonomy" id="100452"/>
    <lineage>
        <taxon>Eukaryota</taxon>
        <taxon>Metazoa</taxon>
        <taxon>Spiralia</taxon>
        <taxon>Lophotrochozoa</taxon>
        <taxon>Mollusca</taxon>
        <taxon>Gastropoda</taxon>
        <taxon>Heterobranchia</taxon>
        <taxon>Euthyneura</taxon>
        <taxon>Panpulmonata</taxon>
        <taxon>Eupulmonata</taxon>
        <taxon>Stylommatophora</taxon>
        <taxon>Helicina</taxon>
        <taxon>Helicoidea</taxon>
        <taxon>Geomitridae</taxon>
        <taxon>Candidula</taxon>
    </lineage>
</organism>
<keyword evidence="4 9" id="KW-0106">Calcium</keyword>
<keyword evidence="2" id="KW-0808">Transferase</keyword>
<protein>
    <recommendedName>
        <fullName evidence="6">protein-glutamine gamma-glutamyltransferase</fullName>
        <ecNumber evidence="6">2.3.2.13</ecNumber>
    </recommendedName>
</protein>
<dbReference type="PANTHER" id="PTHR11590">
    <property type="entry name" value="PROTEIN-GLUTAMINE GAMMA-GLUTAMYLTRANSFERASE"/>
    <property type="match status" value="1"/>
</dbReference>
<evidence type="ECO:0000256" key="2">
    <source>
        <dbReference type="ARBA" id="ARBA00022679"/>
    </source>
</evidence>
<dbReference type="InterPro" id="IPR023608">
    <property type="entry name" value="Transglutaminase_animal"/>
</dbReference>
<dbReference type="InterPro" id="IPR036238">
    <property type="entry name" value="Transglutaminase_C_sf"/>
</dbReference>
<dbReference type="EMBL" id="CAJHNH020006791">
    <property type="protein sequence ID" value="CAG5134109.1"/>
    <property type="molecule type" value="Genomic_DNA"/>
</dbReference>
<dbReference type="InterPro" id="IPR013783">
    <property type="entry name" value="Ig-like_fold"/>
</dbReference>
<dbReference type="SUPFAM" id="SSF54001">
    <property type="entry name" value="Cysteine proteinases"/>
    <property type="match status" value="1"/>
</dbReference>
<evidence type="ECO:0000256" key="1">
    <source>
        <dbReference type="ARBA" id="ARBA00005968"/>
    </source>
</evidence>
<dbReference type="InterPro" id="IPR002931">
    <property type="entry name" value="Transglutaminase-like"/>
</dbReference>
<proteinExistence type="inferred from homology"/>
<dbReference type="FunFam" id="2.60.40.10:FF:000171">
    <property type="entry name" value="protein-glutamine gamma-glutamyltransferase 6"/>
    <property type="match status" value="1"/>
</dbReference>
<dbReference type="PANTHER" id="PTHR11590:SF40">
    <property type="entry name" value="HEMOCYTE PROTEIN-GLUTAMINE GAMMA-GLUTAMYLTRANSFERASE-LIKE PROTEIN"/>
    <property type="match status" value="1"/>
</dbReference>
<keyword evidence="3 9" id="KW-0479">Metal-binding</keyword>
<dbReference type="Pfam" id="PF00927">
    <property type="entry name" value="Transglut_C"/>
    <property type="match status" value="1"/>
</dbReference>
<dbReference type="GO" id="GO:0003810">
    <property type="term" value="F:protein-glutamine gamma-glutamyltransferase activity"/>
    <property type="evidence" value="ECO:0007669"/>
    <property type="project" value="UniProtKB-EC"/>
</dbReference>